<evidence type="ECO:0000256" key="5">
    <source>
        <dbReference type="ARBA" id="ARBA00022989"/>
    </source>
</evidence>
<reference evidence="10 11" key="1">
    <citation type="journal article" date="2020" name="Cell Host Microbe">
        <title>Functional and Genomic Variation between Human-Derived Isolates of Lachnospiraceae Reveals Inter- and Intra-Species Diversity.</title>
        <authorList>
            <person name="Sorbara M.T."/>
            <person name="Littmann E.R."/>
            <person name="Fontana E."/>
            <person name="Moody T.U."/>
            <person name="Kohout C.E."/>
            <person name="Gjonbalaj M."/>
            <person name="Eaton V."/>
            <person name="Seok R."/>
            <person name="Leiner I.M."/>
            <person name="Pamer E.G."/>
        </authorList>
    </citation>
    <scope>NUCLEOTIDE SEQUENCE [LARGE SCALE GENOMIC DNA]</scope>
    <source>
        <strain evidence="10 11">MSK.1.17</strain>
    </source>
</reference>
<protein>
    <submittedName>
        <fullName evidence="9">ABC transporter permease</fullName>
    </submittedName>
</protein>
<dbReference type="AlphaFoldDB" id="A0AAW5BVH7"/>
<comment type="caution">
    <text evidence="9">The sequence shown here is derived from an EMBL/GenBank/DDBJ whole genome shotgun (WGS) entry which is preliminary data.</text>
</comment>
<organism evidence="9 12">
    <name type="scientific">Enterocloster aldenensis</name>
    <dbReference type="NCBI Taxonomy" id="358742"/>
    <lineage>
        <taxon>Bacteria</taxon>
        <taxon>Bacillati</taxon>
        <taxon>Bacillota</taxon>
        <taxon>Clostridia</taxon>
        <taxon>Lachnospirales</taxon>
        <taxon>Lachnospiraceae</taxon>
        <taxon>Enterocloster</taxon>
    </lineage>
</organism>
<dbReference type="Proteomes" id="UP000669239">
    <property type="component" value="Unassembled WGS sequence"/>
</dbReference>
<feature type="transmembrane region" description="Helical" evidence="7">
    <location>
        <begin position="169"/>
        <end position="197"/>
    </location>
</feature>
<feature type="transmembrane region" description="Helical" evidence="7">
    <location>
        <begin position="101"/>
        <end position="122"/>
    </location>
</feature>
<dbReference type="Proteomes" id="UP001299608">
    <property type="component" value="Unassembled WGS sequence"/>
</dbReference>
<dbReference type="InterPro" id="IPR000515">
    <property type="entry name" value="MetI-like"/>
</dbReference>
<reference evidence="10" key="2">
    <citation type="submission" date="2020-02" db="EMBL/GenBank/DDBJ databases">
        <authorList>
            <person name="Littmann E."/>
            <person name="Sorbara M."/>
        </authorList>
    </citation>
    <scope>NUCLEOTIDE SEQUENCE</scope>
    <source>
        <strain evidence="10">MSK.1.17</strain>
    </source>
</reference>
<dbReference type="InterPro" id="IPR035906">
    <property type="entry name" value="MetI-like_sf"/>
</dbReference>
<feature type="transmembrane region" description="Helical" evidence="7">
    <location>
        <begin position="222"/>
        <end position="240"/>
    </location>
</feature>
<feature type="domain" description="ABC transmembrane type-1" evidence="8">
    <location>
        <begin position="63"/>
        <end position="243"/>
    </location>
</feature>
<feature type="transmembrane region" description="Helical" evidence="7">
    <location>
        <begin position="9"/>
        <end position="36"/>
    </location>
</feature>
<dbReference type="EMBL" id="JAAITT010000010">
    <property type="protein sequence ID" value="NSJ48827.1"/>
    <property type="molecule type" value="Genomic_DNA"/>
</dbReference>
<evidence type="ECO:0000313" key="9">
    <source>
        <dbReference type="EMBL" id="MCG4747303.1"/>
    </source>
</evidence>
<dbReference type="RefSeq" id="WP_117561884.1">
    <property type="nucleotide sequence ID" value="NZ_CAXTHN010000028.1"/>
</dbReference>
<name>A0AAW5BVH7_9FIRM</name>
<dbReference type="Pfam" id="PF00528">
    <property type="entry name" value="BPD_transp_1"/>
    <property type="match status" value="1"/>
</dbReference>
<dbReference type="GO" id="GO:0005886">
    <property type="term" value="C:plasma membrane"/>
    <property type="evidence" value="ECO:0007669"/>
    <property type="project" value="UniProtKB-SubCell"/>
</dbReference>
<keyword evidence="2 7" id="KW-0813">Transport</keyword>
<evidence type="ECO:0000256" key="6">
    <source>
        <dbReference type="ARBA" id="ARBA00023136"/>
    </source>
</evidence>
<evidence type="ECO:0000256" key="3">
    <source>
        <dbReference type="ARBA" id="ARBA00022475"/>
    </source>
</evidence>
<evidence type="ECO:0000256" key="4">
    <source>
        <dbReference type="ARBA" id="ARBA00022692"/>
    </source>
</evidence>
<evidence type="ECO:0000256" key="1">
    <source>
        <dbReference type="ARBA" id="ARBA00004651"/>
    </source>
</evidence>
<comment type="subcellular location">
    <subcellularLocation>
        <location evidence="1 7">Cell membrane</location>
        <topology evidence="1 7">Multi-pass membrane protein</topology>
    </subcellularLocation>
</comment>
<dbReference type="PROSITE" id="PS50928">
    <property type="entry name" value="ABC_TM1"/>
    <property type="match status" value="1"/>
</dbReference>
<keyword evidence="6 7" id="KW-0472">Membrane</keyword>
<feature type="transmembrane region" description="Helical" evidence="7">
    <location>
        <begin position="128"/>
        <end position="148"/>
    </location>
</feature>
<dbReference type="EMBL" id="JAKNGE010000023">
    <property type="protein sequence ID" value="MCG4747303.1"/>
    <property type="molecule type" value="Genomic_DNA"/>
</dbReference>
<keyword evidence="4 7" id="KW-0812">Transmembrane</keyword>
<evidence type="ECO:0000313" key="10">
    <source>
        <dbReference type="EMBL" id="NSJ48827.1"/>
    </source>
</evidence>
<evidence type="ECO:0000259" key="8">
    <source>
        <dbReference type="PROSITE" id="PS50928"/>
    </source>
</evidence>
<dbReference type="SUPFAM" id="SSF161098">
    <property type="entry name" value="MetI-like"/>
    <property type="match status" value="1"/>
</dbReference>
<dbReference type="PANTHER" id="PTHR30151:SF0">
    <property type="entry name" value="ABC TRANSPORTER PERMEASE PROTEIN MJ0413-RELATED"/>
    <property type="match status" value="1"/>
</dbReference>
<accession>A0AAW5BVH7</accession>
<keyword evidence="3" id="KW-1003">Cell membrane</keyword>
<dbReference type="CDD" id="cd06261">
    <property type="entry name" value="TM_PBP2"/>
    <property type="match status" value="1"/>
</dbReference>
<evidence type="ECO:0000256" key="2">
    <source>
        <dbReference type="ARBA" id="ARBA00022448"/>
    </source>
</evidence>
<feature type="transmembrane region" description="Helical" evidence="7">
    <location>
        <begin position="67"/>
        <end position="89"/>
    </location>
</feature>
<dbReference type="Gene3D" id="1.10.3720.10">
    <property type="entry name" value="MetI-like"/>
    <property type="match status" value="1"/>
</dbReference>
<keyword evidence="5 7" id="KW-1133">Transmembrane helix</keyword>
<evidence type="ECO:0000256" key="7">
    <source>
        <dbReference type="RuleBase" id="RU363032"/>
    </source>
</evidence>
<proteinExistence type="inferred from homology"/>
<dbReference type="GO" id="GO:0042918">
    <property type="term" value="P:alkanesulfonate transmembrane transport"/>
    <property type="evidence" value="ECO:0007669"/>
    <property type="project" value="UniProtKB-ARBA"/>
</dbReference>
<gene>
    <name evidence="10" type="ORF">G5B36_08955</name>
    <name evidence="9" type="ORF">L0N08_17905</name>
</gene>
<sequence length="258" mass="27905">MKSQKVSVFLYSAAGLAVFILCWHLLVCFTGVGQIFPSPFAVLRRFVDVSGRKIGKCMLYSHLGFSLLRVTMGYLIAAAMGILVGLIMAGSKMGNAIIRPLFAMIRPIPGITWMPLFILWFGTGWVTQIGIIFVAGFSHMVLNTYAGATRVDPKLVGAARMLGANNTQVFYKVILPSSVPYIFSGLQVALSSCWMAVLAAEMMSATEGIGWMIVSGQDNGDIEQVLVGVIIISIIGLVLANTMRGVETKLCAWSVRGR</sequence>
<evidence type="ECO:0000313" key="12">
    <source>
        <dbReference type="Proteomes" id="UP001299608"/>
    </source>
</evidence>
<keyword evidence="11" id="KW-1185">Reference proteome</keyword>
<evidence type="ECO:0000313" key="11">
    <source>
        <dbReference type="Proteomes" id="UP000669239"/>
    </source>
</evidence>
<comment type="similarity">
    <text evidence="7">Belongs to the binding-protein-dependent transport system permease family.</text>
</comment>
<dbReference type="FunFam" id="1.10.3720.10:FF:000003">
    <property type="entry name" value="Aliphatic sulfonate ABC transporter permease"/>
    <property type="match status" value="1"/>
</dbReference>
<reference evidence="9" key="3">
    <citation type="submission" date="2022-01" db="EMBL/GenBank/DDBJ databases">
        <title>Collection of gut derived symbiotic bacterial strains cultured from healthy donors.</title>
        <authorList>
            <person name="Lin H."/>
            <person name="Kohout C."/>
            <person name="Waligurski E."/>
            <person name="Pamer E.G."/>
        </authorList>
    </citation>
    <scope>NUCLEOTIDE SEQUENCE</scope>
    <source>
        <strain evidence="9">DFI.6.55</strain>
    </source>
</reference>
<dbReference type="PANTHER" id="PTHR30151">
    <property type="entry name" value="ALKANE SULFONATE ABC TRANSPORTER-RELATED, MEMBRANE SUBUNIT"/>
    <property type="match status" value="1"/>
</dbReference>